<dbReference type="SUPFAM" id="SSF53800">
    <property type="entry name" value="Chelatase"/>
    <property type="match status" value="1"/>
</dbReference>
<dbReference type="Pfam" id="PF01903">
    <property type="entry name" value="CbiX"/>
    <property type="match status" value="1"/>
</dbReference>
<evidence type="ECO:0000256" key="2">
    <source>
        <dbReference type="ARBA" id="ARBA00023239"/>
    </source>
</evidence>
<dbReference type="InterPro" id="IPR002762">
    <property type="entry name" value="CbiX-like"/>
</dbReference>
<dbReference type="GO" id="GO:0016829">
    <property type="term" value="F:lyase activity"/>
    <property type="evidence" value="ECO:0007669"/>
    <property type="project" value="UniProtKB-KW"/>
</dbReference>
<name>A0AAV9J2L8_CYACA</name>
<dbReference type="InterPro" id="IPR050963">
    <property type="entry name" value="Sirohydro_Cobaltochel/CbiX"/>
</dbReference>
<dbReference type="AlphaFoldDB" id="A0AAV9J2L8"/>
<evidence type="ECO:0000256" key="1">
    <source>
        <dbReference type="ARBA" id="ARBA00022723"/>
    </source>
</evidence>
<sequence>MAAAPSGVNRVGKRAILVVDHGSRRAEANGTLFSFIELLKQQVPSGTVIHGAHMEMAPPDIPEGFQRCVEDGAQHVTVVPYFLAPGKHSTKDIPTMAAESAARYPGVTFAVTPPLGVHQKIAEVVLERVRSAEDAASEASAAL</sequence>
<evidence type="ECO:0000313" key="3">
    <source>
        <dbReference type="EMBL" id="KAK4538626.1"/>
    </source>
</evidence>
<keyword evidence="1" id="KW-0479">Metal-binding</keyword>
<keyword evidence="4" id="KW-1185">Reference proteome</keyword>
<accession>A0AAV9J2L8</accession>
<proteinExistence type="predicted"/>
<dbReference type="PANTHER" id="PTHR33542:SF3">
    <property type="entry name" value="SIROHYDROCHLORIN FERROCHELATASE, CHLOROPLASTIC"/>
    <property type="match status" value="1"/>
</dbReference>
<evidence type="ECO:0000313" key="4">
    <source>
        <dbReference type="Proteomes" id="UP001301350"/>
    </source>
</evidence>
<gene>
    <name evidence="3" type="ORF">CDCA_CDCA19G4651</name>
</gene>
<dbReference type="Gene3D" id="3.40.50.1400">
    <property type="match status" value="1"/>
</dbReference>
<protein>
    <recommendedName>
        <fullName evidence="5">Sirohydrochlorin cobaltochelatase</fullName>
    </recommendedName>
</protein>
<comment type="caution">
    <text evidence="3">The sequence shown here is derived from an EMBL/GenBank/DDBJ whole genome shotgun (WGS) entry which is preliminary data.</text>
</comment>
<dbReference type="PANTHER" id="PTHR33542">
    <property type="entry name" value="SIROHYDROCHLORIN FERROCHELATASE, CHLOROPLASTIC"/>
    <property type="match status" value="1"/>
</dbReference>
<dbReference type="GO" id="GO:0046872">
    <property type="term" value="F:metal ion binding"/>
    <property type="evidence" value="ECO:0007669"/>
    <property type="project" value="UniProtKB-KW"/>
</dbReference>
<organism evidence="3 4">
    <name type="scientific">Cyanidium caldarium</name>
    <name type="common">Red alga</name>
    <dbReference type="NCBI Taxonomy" id="2771"/>
    <lineage>
        <taxon>Eukaryota</taxon>
        <taxon>Rhodophyta</taxon>
        <taxon>Bangiophyceae</taxon>
        <taxon>Cyanidiales</taxon>
        <taxon>Cyanidiaceae</taxon>
        <taxon>Cyanidium</taxon>
    </lineage>
</organism>
<keyword evidence="2" id="KW-0456">Lyase</keyword>
<dbReference type="Proteomes" id="UP001301350">
    <property type="component" value="Unassembled WGS sequence"/>
</dbReference>
<evidence type="ECO:0008006" key="5">
    <source>
        <dbReference type="Google" id="ProtNLM"/>
    </source>
</evidence>
<dbReference type="CDD" id="cd03416">
    <property type="entry name" value="CbiX_SirB_N"/>
    <property type="match status" value="1"/>
</dbReference>
<reference evidence="3 4" key="1">
    <citation type="submission" date="2022-07" db="EMBL/GenBank/DDBJ databases">
        <title>Genome-wide signatures of adaptation to extreme environments.</title>
        <authorList>
            <person name="Cho C.H."/>
            <person name="Yoon H.S."/>
        </authorList>
    </citation>
    <scope>NUCLEOTIDE SEQUENCE [LARGE SCALE GENOMIC DNA]</scope>
    <source>
        <strain evidence="3 4">DBV 063 E5</strain>
    </source>
</reference>
<dbReference type="EMBL" id="JANCYW010000019">
    <property type="protein sequence ID" value="KAK4538626.1"/>
    <property type="molecule type" value="Genomic_DNA"/>
</dbReference>